<dbReference type="Proteomes" id="UP000006868">
    <property type="component" value="Chromosome"/>
</dbReference>
<name>A0A0D5ZCB6_PAEPS</name>
<gene>
    <name evidence="2" type="ORF">PPSC2_07910</name>
</gene>
<keyword evidence="1" id="KW-1133">Transmembrane helix</keyword>
<proteinExistence type="predicted"/>
<dbReference type="AlphaFoldDB" id="A0A0D5ZCB6"/>
<dbReference type="PATRIC" id="fig|886882.15.peg.1656"/>
<accession>A0A0D5ZCB6</accession>
<keyword evidence="1" id="KW-0812">Transmembrane</keyword>
<feature type="transmembrane region" description="Helical" evidence="1">
    <location>
        <begin position="42"/>
        <end position="62"/>
    </location>
</feature>
<reference evidence="2 3" key="1">
    <citation type="journal article" date="2011" name="J. Bacteriol.">
        <title>Complete genome sequence of Paenibacillus polymyxa SC2, a strain of plant growth-promoting Rhizobacterium with broad-spectrum antimicrobial activity.</title>
        <authorList>
            <person name="Ma M."/>
            <person name="Wang C."/>
            <person name="Ding Y."/>
            <person name="Li L."/>
            <person name="Shen D."/>
            <person name="Jiang X."/>
            <person name="Guan D."/>
            <person name="Cao F."/>
            <person name="Chen H."/>
            <person name="Feng R."/>
            <person name="Wang X."/>
            <person name="Ge Y."/>
            <person name="Yao L."/>
            <person name="Bing X."/>
            <person name="Yang X."/>
            <person name="Li J."/>
            <person name="Du B."/>
        </authorList>
    </citation>
    <scope>NUCLEOTIDE SEQUENCE [LARGE SCALE GENOMIC DNA]</scope>
    <source>
        <strain evidence="2 3">SC2</strain>
    </source>
</reference>
<evidence type="ECO:0000313" key="3">
    <source>
        <dbReference type="Proteomes" id="UP000006868"/>
    </source>
</evidence>
<dbReference type="EMBL" id="CP002213">
    <property type="protein sequence ID" value="AKA44211.1"/>
    <property type="molecule type" value="Genomic_DNA"/>
</dbReference>
<protein>
    <submittedName>
        <fullName evidence="2">Uncharacterized protein</fullName>
    </submittedName>
</protein>
<sequence length="69" mass="7795">MDIAELVQYLNRMSSSISEIGDKTSSGLQNIEIRLSDLDSTFTMTNVLLFILIIVVALNTFLKWKNSKN</sequence>
<evidence type="ECO:0000256" key="1">
    <source>
        <dbReference type="SAM" id="Phobius"/>
    </source>
</evidence>
<dbReference type="KEGG" id="ppm:PPSC2_07910"/>
<dbReference type="HOGENOM" id="CLU_2772061_0_0_9"/>
<organism evidence="2 3">
    <name type="scientific">Paenibacillus polymyxa (strain SC2)</name>
    <name type="common">Bacillus polymyxa</name>
    <dbReference type="NCBI Taxonomy" id="886882"/>
    <lineage>
        <taxon>Bacteria</taxon>
        <taxon>Bacillati</taxon>
        <taxon>Bacillota</taxon>
        <taxon>Bacilli</taxon>
        <taxon>Bacillales</taxon>
        <taxon>Paenibacillaceae</taxon>
        <taxon>Paenibacillus</taxon>
    </lineage>
</organism>
<evidence type="ECO:0000313" key="2">
    <source>
        <dbReference type="EMBL" id="AKA44211.1"/>
    </source>
</evidence>
<keyword evidence="1" id="KW-0472">Membrane</keyword>